<dbReference type="Proteomes" id="UP000001555">
    <property type="component" value="Unassembled WGS sequence"/>
</dbReference>
<accession>B7Q8F5</accession>
<dbReference type="GO" id="GO:0016805">
    <property type="term" value="F:dipeptidase activity"/>
    <property type="evidence" value="ECO:0000318"/>
    <property type="project" value="GO_Central"/>
</dbReference>
<dbReference type="Gene3D" id="3.30.70.360">
    <property type="match status" value="1"/>
</dbReference>
<reference evidence="2 4" key="1">
    <citation type="submission" date="2008-03" db="EMBL/GenBank/DDBJ databases">
        <title>Annotation of Ixodes scapularis.</title>
        <authorList>
            <consortium name="Ixodes scapularis Genome Project Consortium"/>
            <person name="Caler E."/>
            <person name="Hannick L.I."/>
            <person name="Bidwell S."/>
            <person name="Joardar V."/>
            <person name="Thiagarajan M."/>
            <person name="Amedeo P."/>
            <person name="Galinsky K.J."/>
            <person name="Schobel S."/>
            <person name="Inman J."/>
            <person name="Hostetler J."/>
            <person name="Miller J."/>
            <person name="Hammond M."/>
            <person name="Megy K."/>
            <person name="Lawson D."/>
            <person name="Kodira C."/>
            <person name="Sutton G."/>
            <person name="Meyer J."/>
            <person name="Hill C.A."/>
            <person name="Birren B."/>
            <person name="Nene V."/>
            <person name="Collins F."/>
            <person name="Alarcon-Chaidez F."/>
            <person name="Wikel S."/>
            <person name="Strausberg R."/>
        </authorList>
    </citation>
    <scope>NUCLEOTIDE SEQUENCE [LARGE SCALE GENOMIC DNA]</scope>
    <source>
        <strain evidence="4">Wikel</strain>
        <strain evidence="2">Wikel colony</strain>
    </source>
</reference>
<evidence type="ECO:0000313" key="4">
    <source>
        <dbReference type="Proteomes" id="UP000001555"/>
    </source>
</evidence>
<dbReference type="PANTHER" id="PTHR30575">
    <property type="entry name" value="PEPTIDASE M20"/>
    <property type="match status" value="1"/>
</dbReference>
<dbReference type="VEuPathDB" id="VectorBase:ISCI010772"/>
<dbReference type="FunFam" id="3.30.70.360:FF:000004">
    <property type="entry name" value="Peptidase M20 domain-containing protein 2"/>
    <property type="match status" value="1"/>
</dbReference>
<dbReference type="EnsemblMetazoa" id="ISCW010772-RA">
    <property type="protein sequence ID" value="ISCW010772-PA"/>
    <property type="gene ID" value="ISCW010772"/>
</dbReference>
<dbReference type="AlphaFoldDB" id="B7Q8F5"/>
<feature type="domain" description="Peptidase M20 dimerisation" evidence="1">
    <location>
        <begin position="95"/>
        <end position="190"/>
    </location>
</feature>
<dbReference type="Pfam" id="PF07687">
    <property type="entry name" value="M20_dimer"/>
    <property type="match status" value="1"/>
</dbReference>
<dbReference type="VEuPathDB" id="VectorBase:ISCP_009016"/>
<reference evidence="3" key="2">
    <citation type="submission" date="2020-05" db="UniProtKB">
        <authorList>
            <consortium name="EnsemblMetazoa"/>
        </authorList>
    </citation>
    <scope>IDENTIFICATION</scope>
    <source>
        <strain evidence="3">wikel</strain>
    </source>
</reference>
<dbReference type="EMBL" id="ABJB010647774">
    <property type="status" value="NOT_ANNOTATED_CDS"/>
    <property type="molecule type" value="Genomic_DNA"/>
</dbReference>
<dbReference type="EMBL" id="ABJB010826439">
    <property type="status" value="NOT_ANNOTATED_CDS"/>
    <property type="molecule type" value="Genomic_DNA"/>
</dbReference>
<dbReference type="EMBL" id="DS883388">
    <property type="protein sequence ID" value="EEC15127.1"/>
    <property type="molecule type" value="Genomic_DNA"/>
</dbReference>
<feature type="non-terminal residue" evidence="2">
    <location>
        <position position="1"/>
    </location>
</feature>
<sequence length="321" mass="34201">VVVLLCEYDALPNIGHACGHHLIAESAVAAGIGVKEVLQRDSSLPGKVVVLGTPAEEAGHGKAYLIDGGAFEGADVAMMIHPAPVNIAVFPSLALATLRVEYRGKESHSGATPWEGINALDAAVGAYVNLSMLRQQMKPSWKLGATISDKDSRANVTPSVYSMEVTIRAPKSHELAELKSKVEACLNSAATATGCGVDVTLKDPIAQDVVTNTALVKVYQKNAEKLGMRFPDTSRFPAMIGASTDAGNVSHILPLIHPTFRLNTKAINHTAEFADAARVQTSYELTLTAAQALSLTALEVIRDPKLLKKVKDEFQENQTQK</sequence>
<dbReference type="PANTHER" id="PTHR30575:SF0">
    <property type="entry name" value="XAA-ARG DIPEPTIDASE"/>
    <property type="match status" value="1"/>
</dbReference>
<dbReference type="InterPro" id="IPR002933">
    <property type="entry name" value="Peptidase_M20"/>
</dbReference>
<gene>
    <name evidence="2" type="ORF">IscW_ISCW010772</name>
</gene>
<dbReference type="InterPro" id="IPR052030">
    <property type="entry name" value="Peptidase_M20/M20A_hydrolases"/>
</dbReference>
<evidence type="ECO:0000313" key="2">
    <source>
        <dbReference type="EMBL" id="EEC15127.1"/>
    </source>
</evidence>
<name>B7Q8F5_IXOSC</name>
<dbReference type="InterPro" id="IPR011650">
    <property type="entry name" value="Peptidase_M20_dimer"/>
</dbReference>
<dbReference type="EMBL" id="ABJB010724022">
    <property type="status" value="NOT_ANNOTATED_CDS"/>
    <property type="molecule type" value="Genomic_DNA"/>
</dbReference>
<proteinExistence type="predicted"/>
<dbReference type="SUPFAM" id="SSF53187">
    <property type="entry name" value="Zn-dependent exopeptidases"/>
    <property type="match status" value="1"/>
</dbReference>
<dbReference type="PaxDb" id="6945-B7Q8F5"/>
<dbReference type="InterPro" id="IPR036264">
    <property type="entry name" value="Bact_exopeptidase_dim_dom"/>
</dbReference>
<keyword evidence="4" id="KW-1185">Reference proteome</keyword>
<evidence type="ECO:0000313" key="3">
    <source>
        <dbReference type="EnsemblMetazoa" id="ISCW010772-PA"/>
    </source>
</evidence>
<dbReference type="Pfam" id="PF01546">
    <property type="entry name" value="Peptidase_M20"/>
    <property type="match status" value="1"/>
</dbReference>
<organism>
    <name type="scientific">Ixodes scapularis</name>
    <name type="common">Black-legged tick</name>
    <name type="synonym">Deer tick</name>
    <dbReference type="NCBI Taxonomy" id="6945"/>
    <lineage>
        <taxon>Eukaryota</taxon>
        <taxon>Metazoa</taxon>
        <taxon>Ecdysozoa</taxon>
        <taxon>Arthropoda</taxon>
        <taxon>Chelicerata</taxon>
        <taxon>Arachnida</taxon>
        <taxon>Acari</taxon>
        <taxon>Parasitiformes</taxon>
        <taxon>Ixodida</taxon>
        <taxon>Ixodoidea</taxon>
        <taxon>Ixodidae</taxon>
        <taxon>Ixodinae</taxon>
        <taxon>Ixodes</taxon>
    </lineage>
</organism>
<dbReference type="VEuPathDB" id="VectorBase:ISCW010772"/>
<dbReference type="STRING" id="6945.B7Q8F5"/>
<dbReference type="HOGENOM" id="CLU_031812_2_0_1"/>
<dbReference type="OrthoDB" id="6119954at2759"/>
<dbReference type="Gene3D" id="3.40.630.10">
    <property type="entry name" value="Zn peptidases"/>
    <property type="match status" value="1"/>
</dbReference>
<protein>
    <submittedName>
        <fullName evidence="2 3">M20 domain-containing peptidase, putative</fullName>
    </submittedName>
</protein>
<dbReference type="SUPFAM" id="SSF55031">
    <property type="entry name" value="Bacterial exopeptidase dimerisation domain"/>
    <property type="match status" value="1"/>
</dbReference>
<evidence type="ECO:0000259" key="1">
    <source>
        <dbReference type="Pfam" id="PF07687"/>
    </source>
</evidence>